<dbReference type="InterPro" id="IPR012336">
    <property type="entry name" value="Thioredoxin-like_fold"/>
</dbReference>
<dbReference type="InterPro" id="IPR036249">
    <property type="entry name" value="Thioredoxin-like_sf"/>
</dbReference>
<evidence type="ECO:0000313" key="4">
    <source>
        <dbReference type="Proteomes" id="UP000183974"/>
    </source>
</evidence>
<protein>
    <submittedName>
        <fullName evidence="3">Thioredoxin-related protein</fullName>
    </submittedName>
</protein>
<name>A0A1M7DDL4_9RHOB</name>
<sequence>MKRMILALAVLLGGLAMPTVAAELGDDGLHKEDWMRETFLDLREDLAEAGAEGKRMALMIEQRGCIYCKTMHEEVYPVPEISDYIEENFFVVQLNLHGDREVTDLDGETMAEKNLLRKWGILFTPTVIFLPEEVPEGTTAQQAAVAVMPGAFQQGTTLDMYTWVNEKRYEMENDEDFQRYHARRIKERQAGQDQ</sequence>
<dbReference type="Pfam" id="PF13098">
    <property type="entry name" value="Thioredoxin_2"/>
    <property type="match status" value="1"/>
</dbReference>
<dbReference type="RefSeq" id="WP_073034867.1">
    <property type="nucleotide sequence ID" value="NZ_BMLR01000005.1"/>
</dbReference>
<accession>A0A1M7DDL4</accession>
<dbReference type="SUPFAM" id="SSF52833">
    <property type="entry name" value="Thioredoxin-like"/>
    <property type="match status" value="1"/>
</dbReference>
<evidence type="ECO:0000259" key="2">
    <source>
        <dbReference type="Pfam" id="PF13098"/>
    </source>
</evidence>
<dbReference type="Gene3D" id="3.40.30.10">
    <property type="entry name" value="Glutaredoxin"/>
    <property type="match status" value="1"/>
</dbReference>
<feature type="chain" id="PRO_5009924954" evidence="1">
    <location>
        <begin position="22"/>
        <end position="194"/>
    </location>
</feature>
<feature type="domain" description="Thioredoxin-like fold" evidence="2">
    <location>
        <begin position="50"/>
        <end position="133"/>
    </location>
</feature>
<keyword evidence="4" id="KW-1185">Reference proteome</keyword>
<reference evidence="3 4" key="1">
    <citation type="submission" date="2016-11" db="EMBL/GenBank/DDBJ databases">
        <authorList>
            <person name="Jaros S."/>
            <person name="Januszkiewicz K."/>
            <person name="Wedrychowicz H."/>
        </authorList>
    </citation>
    <scope>NUCLEOTIDE SEQUENCE [LARGE SCALE GENOMIC DNA]</scope>
    <source>
        <strain evidence="3 4">DSM 29589</strain>
    </source>
</reference>
<evidence type="ECO:0000256" key="1">
    <source>
        <dbReference type="SAM" id="SignalP"/>
    </source>
</evidence>
<dbReference type="InterPro" id="IPR041737">
    <property type="entry name" value="SoxW"/>
</dbReference>
<organism evidence="3 4">
    <name type="scientific">Roseovarius pacificus</name>
    <dbReference type="NCBI Taxonomy" id="337701"/>
    <lineage>
        <taxon>Bacteria</taxon>
        <taxon>Pseudomonadati</taxon>
        <taxon>Pseudomonadota</taxon>
        <taxon>Alphaproteobacteria</taxon>
        <taxon>Rhodobacterales</taxon>
        <taxon>Roseobacteraceae</taxon>
        <taxon>Roseovarius</taxon>
    </lineage>
</organism>
<feature type="signal peptide" evidence="1">
    <location>
        <begin position="1"/>
        <end position="21"/>
    </location>
</feature>
<dbReference type="CDD" id="cd02951">
    <property type="entry name" value="SoxW"/>
    <property type="match status" value="1"/>
</dbReference>
<evidence type="ECO:0000313" key="3">
    <source>
        <dbReference type="EMBL" id="SHL77508.1"/>
    </source>
</evidence>
<dbReference type="AlphaFoldDB" id="A0A1M7DDL4"/>
<keyword evidence="1" id="KW-0732">Signal</keyword>
<gene>
    <name evidence="3" type="ORF">SAMN05444398_105222</name>
</gene>
<proteinExistence type="predicted"/>
<dbReference type="OrthoDB" id="9811036at2"/>
<dbReference type="Proteomes" id="UP000183974">
    <property type="component" value="Unassembled WGS sequence"/>
</dbReference>
<dbReference type="EMBL" id="FRBR01000005">
    <property type="protein sequence ID" value="SHL77508.1"/>
    <property type="molecule type" value="Genomic_DNA"/>
</dbReference>
<dbReference type="STRING" id="337701.SAMN05444398_105222"/>